<feature type="compositionally biased region" description="Low complexity" evidence="1">
    <location>
        <begin position="197"/>
        <end position="208"/>
    </location>
</feature>
<dbReference type="AlphaFoldDB" id="A0AAW0E0H2"/>
<sequence>MHMAFTLLSTALLALTFATDINVCAESHTVKFDNRCGFGTPKLIQGGHVLTTTSYTSPGQISAAIAYLQTGDCLFNGEKCTLLELTMVNPLSVGGGSSADISLIDPHTFSVSASIEFYGGCDGIRTTCDAADCNTAFRQPDDTWVQIACQENNANLLITFCPNSSNGTTTTHDKTTLDAQTTAHTDRSTKTSSAVRTSKPTTSASTSSQAVNHAPSSAPVCKHKHAERRALSAHRKRGAGRRLHLS</sequence>
<dbReference type="SUPFAM" id="SSF49870">
    <property type="entry name" value="Osmotin, thaumatin-like protein"/>
    <property type="match status" value="1"/>
</dbReference>
<comment type="caution">
    <text evidence="3">The sequence shown here is derived from an EMBL/GenBank/DDBJ whole genome shotgun (WGS) entry which is preliminary data.</text>
</comment>
<feature type="signal peptide" evidence="2">
    <location>
        <begin position="1"/>
        <end position="18"/>
    </location>
</feature>
<dbReference type="Proteomes" id="UP001362999">
    <property type="component" value="Unassembled WGS sequence"/>
</dbReference>
<keyword evidence="4" id="KW-1185">Reference proteome</keyword>
<dbReference type="EMBL" id="JAWWNJ010000004">
    <property type="protein sequence ID" value="KAK7057209.1"/>
    <property type="molecule type" value="Genomic_DNA"/>
</dbReference>
<keyword evidence="2" id="KW-0732">Signal</keyword>
<gene>
    <name evidence="3" type="ORF">R3P38DRAFT_1165857</name>
</gene>
<dbReference type="InterPro" id="IPR037176">
    <property type="entry name" value="Osmotin/thaumatin-like_sf"/>
</dbReference>
<evidence type="ECO:0000313" key="3">
    <source>
        <dbReference type="EMBL" id="KAK7057209.1"/>
    </source>
</evidence>
<feature type="chain" id="PRO_5043934218" evidence="2">
    <location>
        <begin position="19"/>
        <end position="246"/>
    </location>
</feature>
<evidence type="ECO:0000256" key="1">
    <source>
        <dbReference type="SAM" id="MobiDB-lite"/>
    </source>
</evidence>
<protein>
    <submittedName>
        <fullName evidence="3">Glp-like protein</fullName>
    </submittedName>
</protein>
<reference evidence="3 4" key="1">
    <citation type="journal article" date="2024" name="J Genomics">
        <title>Draft genome sequencing and assembly of Favolaschia claudopus CIRM-BRFM 2984 isolated from oak limbs.</title>
        <authorList>
            <person name="Navarro D."/>
            <person name="Drula E."/>
            <person name="Chaduli D."/>
            <person name="Cazenave R."/>
            <person name="Ahrendt S."/>
            <person name="Wang J."/>
            <person name="Lipzen A."/>
            <person name="Daum C."/>
            <person name="Barry K."/>
            <person name="Grigoriev I.V."/>
            <person name="Favel A."/>
            <person name="Rosso M.N."/>
            <person name="Martin F."/>
        </authorList>
    </citation>
    <scope>NUCLEOTIDE SEQUENCE [LARGE SCALE GENOMIC DNA]</scope>
    <source>
        <strain evidence="3 4">CIRM-BRFM 2984</strain>
    </source>
</reference>
<proteinExistence type="predicted"/>
<evidence type="ECO:0000256" key="2">
    <source>
        <dbReference type="SAM" id="SignalP"/>
    </source>
</evidence>
<organism evidence="3 4">
    <name type="scientific">Favolaschia claudopus</name>
    <dbReference type="NCBI Taxonomy" id="2862362"/>
    <lineage>
        <taxon>Eukaryota</taxon>
        <taxon>Fungi</taxon>
        <taxon>Dikarya</taxon>
        <taxon>Basidiomycota</taxon>
        <taxon>Agaricomycotina</taxon>
        <taxon>Agaricomycetes</taxon>
        <taxon>Agaricomycetidae</taxon>
        <taxon>Agaricales</taxon>
        <taxon>Marasmiineae</taxon>
        <taxon>Mycenaceae</taxon>
        <taxon>Favolaschia</taxon>
    </lineage>
</organism>
<evidence type="ECO:0000313" key="4">
    <source>
        <dbReference type="Proteomes" id="UP001362999"/>
    </source>
</evidence>
<name>A0AAW0E0H2_9AGAR</name>
<feature type="region of interest" description="Disordered" evidence="1">
    <location>
        <begin position="168"/>
        <end position="222"/>
    </location>
</feature>
<accession>A0AAW0E0H2</accession>